<evidence type="ECO:0000256" key="13">
    <source>
        <dbReference type="ARBA" id="ARBA00023027"/>
    </source>
</evidence>
<feature type="transmembrane region" description="Helical" evidence="18">
    <location>
        <begin position="143"/>
        <end position="161"/>
    </location>
</feature>
<evidence type="ECO:0000313" key="20">
    <source>
        <dbReference type="EMBL" id="ARH54442.1"/>
    </source>
</evidence>
<evidence type="ECO:0000256" key="1">
    <source>
        <dbReference type="ARBA" id="ARBA00003257"/>
    </source>
</evidence>
<proteinExistence type="inferred from homology"/>
<keyword evidence="10 18" id="KW-1278">Translocase</keyword>
<organism evidence="20">
    <name type="scientific">Lissodema cursor</name>
    <dbReference type="NCBI Taxonomy" id="1586495"/>
    <lineage>
        <taxon>Eukaryota</taxon>
        <taxon>Metazoa</taxon>
        <taxon>Ecdysozoa</taxon>
        <taxon>Arthropoda</taxon>
        <taxon>Hexapoda</taxon>
        <taxon>Insecta</taxon>
        <taxon>Pterygota</taxon>
        <taxon>Neoptera</taxon>
        <taxon>Endopterygota</taxon>
        <taxon>Coleoptera</taxon>
        <taxon>Polyphaga</taxon>
        <taxon>Cucujiformia</taxon>
        <taxon>Salpingidae</taxon>
        <taxon>Lissodema</taxon>
    </lineage>
</organism>
<evidence type="ECO:0000256" key="12">
    <source>
        <dbReference type="ARBA" id="ARBA00022989"/>
    </source>
</evidence>
<evidence type="ECO:0000259" key="19">
    <source>
        <dbReference type="Pfam" id="PF00361"/>
    </source>
</evidence>
<dbReference type="GO" id="GO:0006120">
    <property type="term" value="P:mitochondrial electron transport, NADH to ubiquinone"/>
    <property type="evidence" value="ECO:0007669"/>
    <property type="project" value="InterPro"/>
</dbReference>
<geneLocation type="mitochondrion" evidence="20"/>
<evidence type="ECO:0000256" key="8">
    <source>
        <dbReference type="ARBA" id="ARBA00022692"/>
    </source>
</evidence>
<keyword evidence="13 18" id="KW-0520">NAD</keyword>
<evidence type="ECO:0000256" key="4">
    <source>
        <dbReference type="ARBA" id="ARBA00012944"/>
    </source>
</evidence>
<protein>
    <recommendedName>
        <fullName evidence="5 18">NADH-ubiquinone oxidoreductase chain 2</fullName>
        <ecNumber evidence="4 18">7.1.1.2</ecNumber>
    </recommendedName>
</protein>
<evidence type="ECO:0000256" key="15">
    <source>
        <dbReference type="ARBA" id="ARBA00023128"/>
    </source>
</evidence>
<dbReference type="PRINTS" id="PR01436">
    <property type="entry name" value="NADHDHGNASE2"/>
</dbReference>
<feature type="transmembrane region" description="Helical" evidence="18">
    <location>
        <begin position="309"/>
        <end position="328"/>
    </location>
</feature>
<keyword evidence="7 18" id="KW-0679">Respiratory chain</keyword>
<dbReference type="InterPro" id="IPR050175">
    <property type="entry name" value="Complex_I_Subunit_2"/>
</dbReference>
<name>A0A343C349_9CUCU</name>
<evidence type="ECO:0000256" key="10">
    <source>
        <dbReference type="ARBA" id="ARBA00022967"/>
    </source>
</evidence>
<evidence type="ECO:0000256" key="16">
    <source>
        <dbReference type="ARBA" id="ARBA00023136"/>
    </source>
</evidence>
<dbReference type="AlphaFoldDB" id="A0A343C349"/>
<dbReference type="EC" id="7.1.1.2" evidence="4 18"/>
<feature type="transmembrane region" description="Helical" evidence="18">
    <location>
        <begin position="53"/>
        <end position="74"/>
    </location>
</feature>
<reference evidence="20" key="1">
    <citation type="submission" date="2016-04" db="EMBL/GenBank/DDBJ databases">
        <title>Mitochondria of beetle species.</title>
        <authorList>
            <person name="Hunter A."/>
            <person name="Moriniere J."/>
            <person name="Tang P."/>
            <person name="Linard B."/>
            <person name="Crampton-Platt A."/>
            <person name="Vogler A.P."/>
        </authorList>
    </citation>
    <scope>NUCLEOTIDE SEQUENCE</scope>
</reference>
<evidence type="ECO:0000256" key="18">
    <source>
        <dbReference type="RuleBase" id="RU003403"/>
    </source>
</evidence>
<evidence type="ECO:0000256" key="3">
    <source>
        <dbReference type="ARBA" id="ARBA00007012"/>
    </source>
</evidence>
<feature type="domain" description="NADH:quinone oxidoreductase/Mrp antiporter transmembrane" evidence="19">
    <location>
        <begin position="17"/>
        <end position="277"/>
    </location>
</feature>
<dbReference type="InterPro" id="IPR003917">
    <property type="entry name" value="NADH_UbQ_OxRdtase_chain2"/>
</dbReference>
<feature type="transmembrane region" description="Helical" evidence="18">
    <location>
        <begin position="192"/>
        <end position="212"/>
    </location>
</feature>
<comment type="similarity">
    <text evidence="3 18">Belongs to the complex I subunit 2 family.</text>
</comment>
<keyword evidence="9 18" id="KW-0999">Mitochondrion inner membrane</keyword>
<keyword evidence="8 18" id="KW-0812">Transmembrane</keyword>
<gene>
    <name evidence="20" type="primary">nad2</name>
</gene>
<comment type="subcellular location">
    <subcellularLocation>
        <location evidence="2 18">Mitochondrion inner membrane</location>
        <topology evidence="2 18">Multi-pass membrane protein</topology>
    </subcellularLocation>
</comment>
<dbReference type="Pfam" id="PF00361">
    <property type="entry name" value="Proton_antipo_M"/>
    <property type="match status" value="1"/>
</dbReference>
<evidence type="ECO:0000256" key="9">
    <source>
        <dbReference type="ARBA" id="ARBA00022792"/>
    </source>
</evidence>
<feature type="transmembrane region" description="Helical" evidence="18">
    <location>
        <begin position="20"/>
        <end position="41"/>
    </location>
</feature>
<sequence length="330" mass="39035">MIFFNTLILGTLISISSYSWMSMWMGLEINLLSMIPLMYYSNNMFSSESTMKYFITQTLASLVILFSIIYMLMITEFITPWMNSSMLLIMNSALLTKLGAAPFHFWLPEVMEGMNWFNCLIMLTWQKIAPMILLMNFNFNLKFIIIIITLSLLISSILNLNQTSLRKILTYSSINHIGWMLSSMLISYSIWLIYLMIYIFINLNITIMFYYMNCFYMNQIFNFLNHNKLTKMMFLLNFLSLSGLPPTIGFFSKWLVINWLILNNHIMLTLIMILMTLIMIFTYIRIFMSSIILNFNESKLIFKKWNNKFLILTNSFTMLNLISLTLLFNF</sequence>
<feature type="transmembrane region" description="Helical" evidence="18">
    <location>
        <begin position="86"/>
        <end position="107"/>
    </location>
</feature>
<evidence type="ECO:0000256" key="7">
    <source>
        <dbReference type="ARBA" id="ARBA00022660"/>
    </source>
</evidence>
<keyword evidence="12 18" id="KW-1133">Transmembrane helix</keyword>
<accession>A0A343C349</accession>
<keyword evidence="15 18" id="KW-0496">Mitochondrion</keyword>
<keyword evidence="6" id="KW-0813">Transport</keyword>
<dbReference type="PANTHER" id="PTHR46552:SF1">
    <property type="entry name" value="NADH-UBIQUINONE OXIDOREDUCTASE CHAIN 2"/>
    <property type="match status" value="1"/>
</dbReference>
<evidence type="ECO:0000256" key="2">
    <source>
        <dbReference type="ARBA" id="ARBA00004448"/>
    </source>
</evidence>
<dbReference type="GO" id="GO:0005743">
    <property type="term" value="C:mitochondrial inner membrane"/>
    <property type="evidence" value="ECO:0007669"/>
    <property type="project" value="UniProtKB-SubCell"/>
</dbReference>
<evidence type="ECO:0000256" key="17">
    <source>
        <dbReference type="ARBA" id="ARBA00049551"/>
    </source>
</evidence>
<dbReference type="PANTHER" id="PTHR46552">
    <property type="entry name" value="NADH-UBIQUINONE OXIDOREDUCTASE CHAIN 2"/>
    <property type="match status" value="1"/>
</dbReference>
<evidence type="ECO:0000256" key="11">
    <source>
        <dbReference type="ARBA" id="ARBA00022982"/>
    </source>
</evidence>
<dbReference type="InterPro" id="IPR001750">
    <property type="entry name" value="ND/Mrp_TM"/>
</dbReference>
<feature type="transmembrane region" description="Helical" evidence="18">
    <location>
        <begin position="233"/>
        <end position="254"/>
    </location>
</feature>
<dbReference type="EMBL" id="KX087307">
    <property type="protein sequence ID" value="ARH54442.1"/>
    <property type="molecule type" value="Genomic_DNA"/>
</dbReference>
<evidence type="ECO:0000256" key="6">
    <source>
        <dbReference type="ARBA" id="ARBA00022448"/>
    </source>
</evidence>
<keyword evidence="16 18" id="KW-0472">Membrane</keyword>
<evidence type="ECO:0000256" key="14">
    <source>
        <dbReference type="ARBA" id="ARBA00023075"/>
    </source>
</evidence>
<keyword evidence="14 18" id="KW-0830">Ubiquinone</keyword>
<comment type="catalytic activity">
    <reaction evidence="17 18">
        <text>a ubiquinone + NADH + 5 H(+)(in) = a ubiquinol + NAD(+) + 4 H(+)(out)</text>
        <dbReference type="Rhea" id="RHEA:29091"/>
        <dbReference type="Rhea" id="RHEA-COMP:9565"/>
        <dbReference type="Rhea" id="RHEA-COMP:9566"/>
        <dbReference type="ChEBI" id="CHEBI:15378"/>
        <dbReference type="ChEBI" id="CHEBI:16389"/>
        <dbReference type="ChEBI" id="CHEBI:17976"/>
        <dbReference type="ChEBI" id="CHEBI:57540"/>
        <dbReference type="ChEBI" id="CHEBI:57945"/>
        <dbReference type="EC" id="7.1.1.2"/>
    </reaction>
</comment>
<evidence type="ECO:0000256" key="5">
    <source>
        <dbReference type="ARBA" id="ARBA00021008"/>
    </source>
</evidence>
<dbReference type="GO" id="GO:0008137">
    <property type="term" value="F:NADH dehydrogenase (ubiquinone) activity"/>
    <property type="evidence" value="ECO:0007669"/>
    <property type="project" value="UniProtKB-EC"/>
</dbReference>
<feature type="transmembrane region" description="Helical" evidence="18">
    <location>
        <begin position="266"/>
        <end position="288"/>
    </location>
</feature>
<keyword evidence="11 18" id="KW-0249">Electron transport</keyword>
<comment type="function">
    <text evidence="18">Core subunit of the mitochondrial membrane respiratory chain NADH dehydrogenase (Complex I) which catalyzes electron transfer from NADH through the respiratory chain, using ubiquinone as an electron acceptor. Essential for the catalytic activity and assembly of complex I.</text>
</comment>
<comment type="function">
    <text evidence="1">Core subunit of the mitochondrial membrane respiratory chain NADH dehydrogenase (Complex I) that is believed to belong to the minimal assembly required for catalysis. Complex I functions in the transfer of electrons from NADH to the respiratory chain. The immediate electron acceptor for the enzyme is believed to be ubiquinone.</text>
</comment>